<protein>
    <recommendedName>
        <fullName evidence="3">HD/PDEase domain-containing protein</fullName>
    </recommendedName>
</protein>
<reference evidence="1 2" key="1">
    <citation type="submission" date="2019-11" db="EMBL/GenBank/DDBJ databases">
        <authorList>
            <person name="Zheng R.K."/>
            <person name="Sun C.M."/>
        </authorList>
    </citation>
    <scope>NUCLEOTIDE SEQUENCE [LARGE SCALE GENOMIC DNA]</scope>
    <source>
        <strain evidence="1 2">SRB007</strain>
    </source>
</reference>
<evidence type="ECO:0000313" key="1">
    <source>
        <dbReference type="EMBL" id="QGY39591.1"/>
    </source>
</evidence>
<dbReference type="KEGG" id="psel:GM415_05485"/>
<organism evidence="1 2">
    <name type="scientific">Pseudodesulfovibrio cashew</name>
    <dbReference type="NCBI Taxonomy" id="2678688"/>
    <lineage>
        <taxon>Bacteria</taxon>
        <taxon>Pseudomonadati</taxon>
        <taxon>Thermodesulfobacteriota</taxon>
        <taxon>Desulfovibrionia</taxon>
        <taxon>Desulfovibrionales</taxon>
        <taxon>Desulfovibrionaceae</taxon>
    </lineage>
</organism>
<gene>
    <name evidence="1" type="ORF">GM415_05485</name>
</gene>
<name>A0A6I6JBX6_9BACT</name>
<dbReference type="Gene3D" id="1.10.3210.10">
    <property type="entry name" value="Hypothetical protein af1432"/>
    <property type="match status" value="1"/>
</dbReference>
<dbReference type="RefSeq" id="WP_158950788.1">
    <property type="nucleotide sequence ID" value="NZ_CP046400.1"/>
</dbReference>
<sequence length="302" mass="34247">MATAKTLYDFIDPADGEGVLREVEFLLARAWPERDFSVVRQAFRDVERLFAGEYPGYRACNTAYHDFEHTCAVFLAAVRLVDGALAEGETFPRAAAVKCVLAALFHDVGLIQAEGDDSGTGAVHTVGHEARSIRFMRENLEGKLAPEDLDDVADCIRCTILNMPPGLIEFRTDDMRRMGEFVGSADLLAQMADRYYLEKLPRLFEEFREAGIPGYASAHDLLVRTRVFYQEVARPRLERDLGRARRFMAAHFRSRWQAGEDLYARAIQDNLKRLDRILSECGEDLDCFREQLRLDGVSLDLL</sequence>
<proteinExistence type="predicted"/>
<dbReference type="SUPFAM" id="SSF109604">
    <property type="entry name" value="HD-domain/PDEase-like"/>
    <property type="match status" value="1"/>
</dbReference>
<evidence type="ECO:0008006" key="3">
    <source>
        <dbReference type="Google" id="ProtNLM"/>
    </source>
</evidence>
<dbReference type="AlphaFoldDB" id="A0A6I6JBX6"/>
<dbReference type="CDD" id="cd00077">
    <property type="entry name" value="HDc"/>
    <property type="match status" value="1"/>
</dbReference>
<dbReference type="EMBL" id="CP046400">
    <property type="protein sequence ID" value="QGY39591.1"/>
    <property type="molecule type" value="Genomic_DNA"/>
</dbReference>
<evidence type="ECO:0000313" key="2">
    <source>
        <dbReference type="Proteomes" id="UP000428328"/>
    </source>
</evidence>
<keyword evidence="2" id="KW-1185">Reference proteome</keyword>
<accession>A0A6I6JBX6</accession>
<dbReference type="InterPro" id="IPR003607">
    <property type="entry name" value="HD/PDEase_dom"/>
</dbReference>
<dbReference type="Proteomes" id="UP000428328">
    <property type="component" value="Chromosome"/>
</dbReference>